<reference evidence="3" key="1">
    <citation type="submission" date="2016-10" db="EMBL/GenBank/DDBJ databases">
        <authorList>
            <person name="Varghese N."/>
            <person name="Submissions S."/>
        </authorList>
    </citation>
    <scope>NUCLEOTIDE SEQUENCE [LARGE SCALE GENOMIC DNA]</scope>
    <source>
        <strain evidence="3">CGMCC 1.7715</strain>
    </source>
</reference>
<keyword evidence="1" id="KW-1133">Transmembrane helix</keyword>
<feature type="transmembrane region" description="Helical" evidence="1">
    <location>
        <begin position="34"/>
        <end position="58"/>
    </location>
</feature>
<feature type="transmembrane region" description="Helical" evidence="1">
    <location>
        <begin position="128"/>
        <end position="153"/>
    </location>
</feature>
<feature type="transmembrane region" description="Helical" evidence="1">
    <location>
        <begin position="70"/>
        <end position="90"/>
    </location>
</feature>
<feature type="transmembrane region" description="Helical" evidence="1">
    <location>
        <begin position="191"/>
        <end position="207"/>
    </location>
</feature>
<dbReference type="RefSeq" id="WP_245755861.1">
    <property type="nucleotide sequence ID" value="NZ_FOWZ01000003.1"/>
</dbReference>
<accession>A0A1I5P0Y2</accession>
<dbReference type="STRING" id="604088.SAMN04488060_2205"/>
<dbReference type="AlphaFoldDB" id="A0A1I5P0Y2"/>
<dbReference type="Proteomes" id="UP000199331">
    <property type="component" value="Unassembled WGS sequence"/>
</dbReference>
<evidence type="ECO:0008006" key="4">
    <source>
        <dbReference type="Google" id="ProtNLM"/>
    </source>
</evidence>
<feature type="transmembrane region" description="Helical" evidence="1">
    <location>
        <begin position="213"/>
        <end position="231"/>
    </location>
</feature>
<protein>
    <recommendedName>
        <fullName evidence="4">TspO and MBR related proteins</fullName>
    </recommendedName>
</protein>
<gene>
    <name evidence="2" type="ORF">SAMN04488060_2205</name>
</gene>
<evidence type="ECO:0000256" key="1">
    <source>
        <dbReference type="SAM" id="Phobius"/>
    </source>
</evidence>
<keyword evidence="1" id="KW-0472">Membrane</keyword>
<dbReference type="PANTHER" id="PTHR33802:SF1">
    <property type="entry name" value="XK-RELATED PROTEIN"/>
    <property type="match status" value="1"/>
</dbReference>
<organism evidence="2 3">
    <name type="scientific">Qipengyuania nanhaisediminis</name>
    <dbReference type="NCBI Taxonomy" id="604088"/>
    <lineage>
        <taxon>Bacteria</taxon>
        <taxon>Pseudomonadati</taxon>
        <taxon>Pseudomonadota</taxon>
        <taxon>Alphaproteobacteria</taxon>
        <taxon>Sphingomonadales</taxon>
        <taxon>Erythrobacteraceae</taxon>
        <taxon>Qipengyuania</taxon>
    </lineage>
</organism>
<dbReference type="EMBL" id="FOWZ01000003">
    <property type="protein sequence ID" value="SFP27146.1"/>
    <property type="molecule type" value="Genomic_DNA"/>
</dbReference>
<feature type="transmembrane region" description="Helical" evidence="1">
    <location>
        <begin position="165"/>
        <end position="184"/>
    </location>
</feature>
<feature type="transmembrane region" description="Helical" evidence="1">
    <location>
        <begin position="96"/>
        <end position="116"/>
    </location>
</feature>
<keyword evidence="3" id="KW-1185">Reference proteome</keyword>
<dbReference type="PANTHER" id="PTHR33802">
    <property type="entry name" value="SI:CH211-161H7.5-RELATED"/>
    <property type="match status" value="1"/>
</dbReference>
<keyword evidence="1" id="KW-0812">Transmembrane</keyword>
<evidence type="ECO:0000313" key="2">
    <source>
        <dbReference type="EMBL" id="SFP27146.1"/>
    </source>
</evidence>
<proteinExistence type="predicted"/>
<name>A0A1I5P0Y2_9SPHN</name>
<evidence type="ECO:0000313" key="3">
    <source>
        <dbReference type="Proteomes" id="UP000199331"/>
    </source>
</evidence>
<sequence>MAVALQIGSTFLPSLGVGEPIGSRSDAERTLITPAGWAFAIWGPLYFGSVVFAAYQALPSQKTNALLGKIGWYAAAAFFGNGLWALYTQLNRLDAVSVLIIASVLSCLLVIYRTFVRLDREFTVGERWIVMLPLSALAAWLTAATIVNVSAALQTYGVGASWPEAAVGAAIVAIGGIIASLAIWRGRGNPVYALVFLWALFAIYSAGGQASPSIAYATIAAGLLVILATAYKLRLSENRRRWFG</sequence>